<dbReference type="PANTHER" id="PTHR10656">
    <property type="entry name" value="CELL FATE DETERMINING PROTEIN MAB21-RELATED"/>
    <property type="match status" value="1"/>
</dbReference>
<evidence type="ECO:0000256" key="5">
    <source>
        <dbReference type="ARBA" id="ARBA00022723"/>
    </source>
</evidence>
<accession>A0A6P8HBT9</accession>
<evidence type="ECO:0000259" key="11">
    <source>
        <dbReference type="Pfam" id="PF20266"/>
    </source>
</evidence>
<dbReference type="KEGG" id="aten:116287425"/>
<name>A0A6P8HBT9_ACTTE</name>
<gene>
    <name evidence="13" type="primary">LOC116287425</name>
</gene>
<keyword evidence="4" id="KW-0548">Nucleotidyltransferase</keyword>
<comment type="similarity">
    <text evidence="2">Belongs to the mab-21 family.</text>
</comment>
<proteinExistence type="inferred from homology"/>
<dbReference type="OrthoDB" id="5974723at2759"/>
<feature type="region of interest" description="Disordered" evidence="9">
    <location>
        <begin position="177"/>
        <end position="280"/>
    </location>
</feature>
<feature type="compositionally biased region" description="Polar residues" evidence="9">
    <location>
        <begin position="188"/>
        <end position="205"/>
    </location>
</feature>
<evidence type="ECO:0000259" key="10">
    <source>
        <dbReference type="Pfam" id="PF03281"/>
    </source>
</evidence>
<comment type="cofactor">
    <cofactor evidence="1">
        <name>Mg(2+)</name>
        <dbReference type="ChEBI" id="CHEBI:18420"/>
    </cofactor>
</comment>
<evidence type="ECO:0000256" key="9">
    <source>
        <dbReference type="SAM" id="MobiDB-lite"/>
    </source>
</evidence>
<organism evidence="12 13">
    <name type="scientific">Actinia tenebrosa</name>
    <name type="common">Australian red waratah sea anemone</name>
    <dbReference type="NCBI Taxonomy" id="6105"/>
    <lineage>
        <taxon>Eukaryota</taxon>
        <taxon>Metazoa</taxon>
        <taxon>Cnidaria</taxon>
        <taxon>Anthozoa</taxon>
        <taxon>Hexacorallia</taxon>
        <taxon>Actiniaria</taxon>
        <taxon>Actiniidae</taxon>
        <taxon>Actinia</taxon>
    </lineage>
</organism>
<evidence type="ECO:0000313" key="13">
    <source>
        <dbReference type="RefSeq" id="XP_031549965.1"/>
    </source>
</evidence>
<dbReference type="Gene3D" id="1.10.1410.40">
    <property type="match status" value="1"/>
</dbReference>
<keyword evidence="8" id="KW-0460">Magnesium</keyword>
<evidence type="ECO:0000256" key="6">
    <source>
        <dbReference type="ARBA" id="ARBA00022741"/>
    </source>
</evidence>
<feature type="domain" description="Mab-21-like HhH/H2TH-like" evidence="11">
    <location>
        <begin position="456"/>
        <end position="544"/>
    </location>
</feature>
<feature type="domain" description="Mab-21-like nucleotidyltransferase" evidence="10">
    <location>
        <begin position="362"/>
        <end position="440"/>
    </location>
</feature>
<dbReference type="AlphaFoldDB" id="A0A6P8HBT9"/>
<dbReference type="InterPro" id="IPR024810">
    <property type="entry name" value="MAB21L/cGLR"/>
</dbReference>
<dbReference type="GO" id="GO:0016779">
    <property type="term" value="F:nucleotidyltransferase activity"/>
    <property type="evidence" value="ECO:0007669"/>
    <property type="project" value="UniProtKB-KW"/>
</dbReference>
<dbReference type="SMART" id="SM01265">
    <property type="entry name" value="Mab-21"/>
    <property type="match status" value="1"/>
</dbReference>
<dbReference type="Pfam" id="PF20266">
    <property type="entry name" value="Mab-21_C"/>
    <property type="match status" value="1"/>
</dbReference>
<protein>
    <submittedName>
        <fullName evidence="13">Uncharacterized protein LOC116287425</fullName>
    </submittedName>
</protein>
<evidence type="ECO:0000256" key="2">
    <source>
        <dbReference type="ARBA" id="ARBA00008307"/>
    </source>
</evidence>
<evidence type="ECO:0000313" key="12">
    <source>
        <dbReference type="Proteomes" id="UP000515163"/>
    </source>
</evidence>
<evidence type="ECO:0000256" key="1">
    <source>
        <dbReference type="ARBA" id="ARBA00001946"/>
    </source>
</evidence>
<evidence type="ECO:0000256" key="4">
    <source>
        <dbReference type="ARBA" id="ARBA00022695"/>
    </source>
</evidence>
<keyword evidence="3" id="KW-0808">Transferase</keyword>
<dbReference type="Pfam" id="PF03281">
    <property type="entry name" value="Mab-21"/>
    <property type="match status" value="1"/>
</dbReference>
<feature type="compositionally biased region" description="Acidic residues" evidence="9">
    <location>
        <begin position="237"/>
        <end position="259"/>
    </location>
</feature>
<evidence type="ECO:0000256" key="7">
    <source>
        <dbReference type="ARBA" id="ARBA00022840"/>
    </source>
</evidence>
<dbReference type="PANTHER" id="PTHR10656:SF42">
    <property type="entry name" value="CYCLIC GMP-AMP SYNTHASE-LIKE PROTEIN-RELATED"/>
    <property type="match status" value="1"/>
</dbReference>
<evidence type="ECO:0000256" key="3">
    <source>
        <dbReference type="ARBA" id="ARBA00022679"/>
    </source>
</evidence>
<keyword evidence="6" id="KW-0547">Nucleotide-binding</keyword>
<reference evidence="13" key="1">
    <citation type="submission" date="2025-08" db="UniProtKB">
        <authorList>
            <consortium name="RefSeq"/>
        </authorList>
    </citation>
    <scope>IDENTIFICATION</scope>
    <source>
        <tissue evidence="13">Tentacle</tissue>
    </source>
</reference>
<dbReference type="RefSeq" id="XP_031549965.1">
    <property type="nucleotide sequence ID" value="XM_031694105.1"/>
</dbReference>
<keyword evidence="12" id="KW-1185">Reference proteome</keyword>
<dbReference type="InterPro" id="IPR046903">
    <property type="entry name" value="Mab-21-like_nuc_Trfase"/>
</dbReference>
<sequence length="788" mass="88659">MEQARSTTQQDQVWRNGAFKAVVKSILNPRETEHNYKLYINSLKRYKTFEEQLKGESGRYVELLMSGSMAESLFATHWVYEDGRREAKNDIDIMLVDFSMKVVERKAVNSSVGFNDFAAVVHDNNHFSTAELSHPMDQKCYDQKDVPLLDTEMSATGSLQNGSGSERSSEEFAWNINGDSRESEDPTGDSTPGDSTDPGSLQNESGSERSAGDSEDSTGDSGDSEGCAGDSIAGDSNDYDDSTDGDSTNDDSADGDSTDPESLQNGSGNENNSGHSIDSAEKREYTQKDLFLETTDRPGYVQLRYEPQKEGKSAFLSTDNFKEFWREIVNKTALYSLVSGPQLPSGGVLATGPALNRRDRPNSRNNYAHDYVPCLQCPEWPSIANNWSERSRTMGWPSKDLISDILSKGCHVVPVSHHDSTSYNTEWRLSFSLAEKMLVNSLSKEQRQSYIVAKLIMKEVIQEIKNNAFLEKTPSSYHLKTILLWKCEEKKLEEWNNILNSAVELLESFVDHLLRGNIPNYFIPENNMVSHISHQGLVSVANGIAASLEDIPATLHRVFQTAYETVLDFDNDYFPVLRLVNCELEMFCQTGTAGNKLYLCYILNSLVDSLSAAIIGTSDELQHLDDHKHILKIYCTHQIAAGNPLTLPSPPVLGAAEQSTTVMLLFQYLYTLLQDDHILTQLQNDIFAILSRIFTRILPVISLNLSEEMFCDCCEESLRVYQRVCTKLKIELSSYRSCHEELIALRGLDFIFFKCNELAEMEAFEFAAKRFQKFKEDGQIEKAKSLEW</sequence>
<dbReference type="InParanoid" id="A0A6P8HBT9"/>
<dbReference type="GO" id="GO:0005524">
    <property type="term" value="F:ATP binding"/>
    <property type="evidence" value="ECO:0007669"/>
    <property type="project" value="UniProtKB-KW"/>
</dbReference>
<evidence type="ECO:0000256" key="8">
    <source>
        <dbReference type="ARBA" id="ARBA00022842"/>
    </source>
</evidence>
<keyword evidence="7" id="KW-0067">ATP-binding</keyword>
<dbReference type="Proteomes" id="UP000515163">
    <property type="component" value="Unplaced"/>
</dbReference>
<dbReference type="GO" id="GO:0046872">
    <property type="term" value="F:metal ion binding"/>
    <property type="evidence" value="ECO:0007669"/>
    <property type="project" value="UniProtKB-KW"/>
</dbReference>
<dbReference type="InterPro" id="IPR046906">
    <property type="entry name" value="Mab-21_HhH/H2TH-like"/>
</dbReference>
<dbReference type="GeneID" id="116287425"/>
<keyword evidence="5" id="KW-0479">Metal-binding</keyword>
<feature type="compositionally biased region" description="Low complexity" evidence="9">
    <location>
        <begin position="265"/>
        <end position="276"/>
    </location>
</feature>